<gene>
    <name evidence="6" type="ORF">LVJ94_24405</name>
</gene>
<dbReference type="RefSeq" id="WP_394840033.1">
    <property type="nucleotide sequence ID" value="NZ_CP089929.1"/>
</dbReference>
<sequence>MTTSLRFPARVGSPRWIGSLSALTATTAMSIDMSLPAQPTLMREFSVPSDRTQLTLSLFLLGYAVGQLIMGYISDAPT</sequence>
<dbReference type="Gene3D" id="1.20.1720.10">
    <property type="entry name" value="Multidrug resistance protein D"/>
    <property type="match status" value="1"/>
</dbReference>
<evidence type="ECO:0000313" key="7">
    <source>
        <dbReference type="Proteomes" id="UP001374803"/>
    </source>
</evidence>
<dbReference type="InterPro" id="IPR020846">
    <property type="entry name" value="MFS_dom"/>
</dbReference>
<accession>A0ABZ2LHF6</accession>
<evidence type="ECO:0000256" key="4">
    <source>
        <dbReference type="SAM" id="Phobius"/>
    </source>
</evidence>
<proteinExistence type="predicted"/>
<evidence type="ECO:0000256" key="3">
    <source>
        <dbReference type="ARBA" id="ARBA00023136"/>
    </source>
</evidence>
<feature type="transmembrane region" description="Helical" evidence="4">
    <location>
        <begin position="54"/>
        <end position="73"/>
    </location>
</feature>
<organism evidence="6 7">
    <name type="scientific">Pendulispora rubella</name>
    <dbReference type="NCBI Taxonomy" id="2741070"/>
    <lineage>
        <taxon>Bacteria</taxon>
        <taxon>Pseudomonadati</taxon>
        <taxon>Myxococcota</taxon>
        <taxon>Myxococcia</taxon>
        <taxon>Myxococcales</taxon>
        <taxon>Sorangiineae</taxon>
        <taxon>Pendulisporaceae</taxon>
        <taxon>Pendulispora</taxon>
    </lineage>
</organism>
<dbReference type="InterPro" id="IPR036259">
    <property type="entry name" value="MFS_trans_sf"/>
</dbReference>
<reference evidence="6" key="1">
    <citation type="submission" date="2021-12" db="EMBL/GenBank/DDBJ databases">
        <title>Discovery of the Pendulisporaceae a myxobacterial family with distinct sporulation behavior and unique specialized metabolism.</title>
        <authorList>
            <person name="Garcia R."/>
            <person name="Popoff A."/>
            <person name="Bader C.D."/>
            <person name="Loehr J."/>
            <person name="Walesch S."/>
            <person name="Walt C."/>
            <person name="Boldt J."/>
            <person name="Bunk B."/>
            <person name="Haeckl F.J.F.P.J."/>
            <person name="Gunesch A.P."/>
            <person name="Birkelbach J."/>
            <person name="Nuebel U."/>
            <person name="Pietschmann T."/>
            <person name="Bach T."/>
            <person name="Mueller R."/>
        </authorList>
    </citation>
    <scope>NUCLEOTIDE SEQUENCE</scope>
    <source>
        <strain evidence="6">MSr11367</strain>
    </source>
</reference>
<keyword evidence="2 4" id="KW-1133">Transmembrane helix</keyword>
<dbReference type="EMBL" id="CP089983">
    <property type="protein sequence ID" value="WXB10356.1"/>
    <property type="molecule type" value="Genomic_DNA"/>
</dbReference>
<feature type="domain" description="Major facilitator superfamily (MFS) profile" evidence="5">
    <location>
        <begin position="1"/>
        <end position="78"/>
    </location>
</feature>
<keyword evidence="1 4" id="KW-0812">Transmembrane</keyword>
<dbReference type="SUPFAM" id="SSF103473">
    <property type="entry name" value="MFS general substrate transporter"/>
    <property type="match status" value="1"/>
</dbReference>
<evidence type="ECO:0000256" key="1">
    <source>
        <dbReference type="ARBA" id="ARBA00022692"/>
    </source>
</evidence>
<keyword evidence="3 4" id="KW-0472">Membrane</keyword>
<dbReference type="PROSITE" id="PS50850">
    <property type="entry name" value="MFS"/>
    <property type="match status" value="1"/>
</dbReference>
<keyword evidence="7" id="KW-1185">Reference proteome</keyword>
<evidence type="ECO:0000256" key="2">
    <source>
        <dbReference type="ARBA" id="ARBA00022989"/>
    </source>
</evidence>
<protein>
    <recommendedName>
        <fullName evidence="5">Major facilitator superfamily (MFS) profile domain-containing protein</fullName>
    </recommendedName>
</protein>
<evidence type="ECO:0000313" key="6">
    <source>
        <dbReference type="EMBL" id="WXB10356.1"/>
    </source>
</evidence>
<evidence type="ECO:0000259" key="5">
    <source>
        <dbReference type="PROSITE" id="PS50850"/>
    </source>
</evidence>
<dbReference type="Proteomes" id="UP001374803">
    <property type="component" value="Chromosome"/>
</dbReference>
<name>A0ABZ2LHF6_9BACT</name>